<evidence type="ECO:0000313" key="4">
    <source>
        <dbReference type="Proteomes" id="UP000064893"/>
    </source>
</evidence>
<dbReference type="SUPFAM" id="SSF56219">
    <property type="entry name" value="DNase I-like"/>
    <property type="match status" value="1"/>
</dbReference>
<dbReference type="InterPro" id="IPR005135">
    <property type="entry name" value="Endo/exonuclease/phosphatase"/>
</dbReference>
<evidence type="ECO:0000256" key="1">
    <source>
        <dbReference type="SAM" id="Phobius"/>
    </source>
</evidence>
<proteinExistence type="predicted"/>
<keyword evidence="1" id="KW-0472">Membrane</keyword>
<evidence type="ECO:0000313" key="3">
    <source>
        <dbReference type="EMBL" id="ALO14982.1"/>
    </source>
</evidence>
<sequence length="352" mass="41192">MAVGLLLSYLSTYISPDKVFWLPFFGIAYPAFLILNILFIIFWIWRKKWVFLISLIVVVLGFQHISSIFAFNLSQSDQLSARQPIKVLSYNVRLFDLYNWSHNKETRDKIFNYIIHQNADIICFQEFFNDKTDQFTTLDSLIKFQKAREVHTEYTSVNKGIHQFGIATFSRYPIINQGSIRFSDTKNITIYSDIKILDDTIRVYNNHLQSNRFSPDDYQIINKMGKNENPSFLFSIGPILRKMALAFEKRAYQVEKIAAHIEQSPYPVMVCGDFNDTPVSYSYRKMRGQLADAFLKSGLGFGLTIARSFPSFRIDYIFHDKNIKSSNFQRDKVDYSDHYPIHCLLYLPNKPE</sequence>
<dbReference type="KEGG" id="blq:L21SP5_01331"/>
<protein>
    <submittedName>
        <fullName evidence="3">mRNA deadenylase, exonuclease subunit</fullName>
    </submittedName>
</protein>
<feature type="transmembrane region" description="Helical" evidence="1">
    <location>
        <begin position="20"/>
        <end position="42"/>
    </location>
</feature>
<accession>A0A0S2HYC6</accession>
<dbReference type="Pfam" id="PF03372">
    <property type="entry name" value="Exo_endo_phos"/>
    <property type="match status" value="1"/>
</dbReference>
<gene>
    <name evidence="3" type="ORF">L21SP5_01331</name>
</gene>
<name>A0A0S2HYC6_9BACT</name>
<dbReference type="STRING" id="1307839.L21SP5_01331"/>
<keyword evidence="1" id="KW-1133">Transmembrane helix</keyword>
<dbReference type="GO" id="GO:0004527">
    <property type="term" value="F:exonuclease activity"/>
    <property type="evidence" value="ECO:0007669"/>
    <property type="project" value="UniProtKB-KW"/>
</dbReference>
<dbReference type="GO" id="GO:0016020">
    <property type="term" value="C:membrane"/>
    <property type="evidence" value="ECO:0007669"/>
    <property type="project" value="GOC"/>
</dbReference>
<keyword evidence="3" id="KW-0378">Hydrolase</keyword>
<keyword evidence="1" id="KW-0812">Transmembrane</keyword>
<dbReference type="InterPro" id="IPR036691">
    <property type="entry name" value="Endo/exonu/phosph_ase_sf"/>
</dbReference>
<feature type="transmembrane region" description="Helical" evidence="1">
    <location>
        <begin position="49"/>
        <end position="71"/>
    </location>
</feature>
<dbReference type="Gene3D" id="3.60.10.10">
    <property type="entry name" value="Endonuclease/exonuclease/phosphatase"/>
    <property type="match status" value="1"/>
</dbReference>
<dbReference type="CDD" id="cd09084">
    <property type="entry name" value="EEP-2"/>
    <property type="match status" value="1"/>
</dbReference>
<dbReference type="Proteomes" id="UP000064893">
    <property type="component" value="Chromosome"/>
</dbReference>
<reference evidence="3 4" key="1">
    <citation type="submission" date="2015-11" db="EMBL/GenBank/DDBJ databases">
        <title>Description and complete genome sequence of a novel strain predominating in hypersaline microbial mats and representing a new family of the Bacteriodetes phylum.</title>
        <authorList>
            <person name="Spring S."/>
            <person name="Bunk B."/>
            <person name="Sproer C."/>
            <person name="Klenk H.-P."/>
        </authorList>
    </citation>
    <scope>NUCLEOTIDE SEQUENCE [LARGE SCALE GENOMIC DNA]</scope>
    <source>
        <strain evidence="3 4">L21-Spi-D4</strain>
    </source>
</reference>
<keyword evidence="3" id="KW-0269">Exonuclease</keyword>
<keyword evidence="3" id="KW-0540">Nuclease</keyword>
<dbReference type="InterPro" id="IPR051916">
    <property type="entry name" value="GPI-anchor_lipid_remodeler"/>
</dbReference>
<dbReference type="PANTHER" id="PTHR14859:SF15">
    <property type="entry name" value="ENDONUCLEASE_EXONUCLEASE_PHOSPHATASE DOMAIN-CONTAINING PROTEIN"/>
    <property type="match status" value="1"/>
</dbReference>
<organism evidence="3 4">
    <name type="scientific">Salinivirga cyanobacteriivorans</name>
    <dbReference type="NCBI Taxonomy" id="1307839"/>
    <lineage>
        <taxon>Bacteria</taxon>
        <taxon>Pseudomonadati</taxon>
        <taxon>Bacteroidota</taxon>
        <taxon>Bacteroidia</taxon>
        <taxon>Bacteroidales</taxon>
        <taxon>Salinivirgaceae</taxon>
        <taxon>Salinivirga</taxon>
    </lineage>
</organism>
<keyword evidence="4" id="KW-1185">Reference proteome</keyword>
<dbReference type="GO" id="GO:0006506">
    <property type="term" value="P:GPI anchor biosynthetic process"/>
    <property type="evidence" value="ECO:0007669"/>
    <property type="project" value="TreeGrafter"/>
</dbReference>
<evidence type="ECO:0000259" key="2">
    <source>
        <dbReference type="Pfam" id="PF03372"/>
    </source>
</evidence>
<dbReference type="PANTHER" id="PTHR14859">
    <property type="entry name" value="CALCOFLUOR WHITE HYPERSENSITIVE PROTEIN PRECURSOR"/>
    <property type="match status" value="1"/>
</dbReference>
<feature type="domain" description="Endonuclease/exonuclease/phosphatase" evidence="2">
    <location>
        <begin position="88"/>
        <end position="338"/>
    </location>
</feature>
<dbReference type="EMBL" id="CP013118">
    <property type="protein sequence ID" value="ALO14982.1"/>
    <property type="molecule type" value="Genomic_DNA"/>
</dbReference>
<dbReference type="AlphaFoldDB" id="A0A0S2HYC6"/>